<dbReference type="PANTHER" id="PTHR33529:SF6">
    <property type="entry name" value="YJGP_YJGQ FAMILY PERMEASE"/>
    <property type="match status" value="1"/>
</dbReference>
<sequence length="373" mass="41388">MPQDHHCGSHCVSRRLITPLDRYIATEFTRIFGVTILGFPVLVFVIDLVDNLRKYTERKLPAKAVALSYFYWIPDTLFMVLPAAVLFATVFSIGTFTRYSEITAAKASGISFYRFIAPILVMATLALGLDLAFGEIAPPANAIRLDLLEGTSSSRANDRYNFAFASDRGRIYRIYTLNVRDKAVDNIEIEARGSDKKPGMVVAARRAKWNDARRDWRLDSGVVHIIPDRTRDIAFSFDSLIDRDFHETPAELRTTERDPSEMRFADLTRFITVLERSGADVNTLKVERMLKIAIPVTCLIIALFGAPLATSSQRGGAAYGIAVSLATTVLFLLLIQLTKAIGGKGIVEPELAAWIPNAVVGLFAIVLLSRVRT</sequence>
<evidence type="ECO:0000256" key="6">
    <source>
        <dbReference type="SAM" id="Phobius"/>
    </source>
</evidence>
<dbReference type="EMBL" id="DPIY01000010">
    <property type="protein sequence ID" value="HCT58376.1"/>
    <property type="molecule type" value="Genomic_DNA"/>
</dbReference>
<feature type="transmembrane region" description="Helical" evidence="6">
    <location>
        <begin position="112"/>
        <end position="133"/>
    </location>
</feature>
<keyword evidence="5 6" id="KW-0472">Membrane</keyword>
<evidence type="ECO:0000256" key="3">
    <source>
        <dbReference type="ARBA" id="ARBA00022692"/>
    </source>
</evidence>
<reference evidence="7 8" key="1">
    <citation type="journal article" date="2018" name="Nat. Biotechnol.">
        <title>A standardized bacterial taxonomy based on genome phylogeny substantially revises the tree of life.</title>
        <authorList>
            <person name="Parks D.H."/>
            <person name="Chuvochina M."/>
            <person name="Waite D.W."/>
            <person name="Rinke C."/>
            <person name="Skarshewski A."/>
            <person name="Chaumeil P.A."/>
            <person name="Hugenholtz P."/>
        </authorList>
    </citation>
    <scope>NUCLEOTIDE SEQUENCE [LARGE SCALE GENOMIC DNA]</scope>
    <source>
        <strain evidence="7">UBA8844</strain>
    </source>
</reference>
<dbReference type="GO" id="GO:0015920">
    <property type="term" value="P:lipopolysaccharide transport"/>
    <property type="evidence" value="ECO:0007669"/>
    <property type="project" value="TreeGrafter"/>
</dbReference>
<gene>
    <name evidence="7" type="ORF">DGD08_14320</name>
</gene>
<accession>A0A3D4VB93</accession>
<feature type="transmembrane region" description="Helical" evidence="6">
    <location>
        <begin position="351"/>
        <end position="371"/>
    </location>
</feature>
<feature type="transmembrane region" description="Helical" evidence="6">
    <location>
        <begin position="316"/>
        <end position="335"/>
    </location>
</feature>
<protein>
    <submittedName>
        <fullName evidence="7">YjgP/YjgQ family permease</fullName>
    </submittedName>
</protein>
<feature type="transmembrane region" description="Helical" evidence="6">
    <location>
        <begin position="69"/>
        <end position="92"/>
    </location>
</feature>
<proteinExistence type="predicted"/>
<keyword evidence="4 6" id="KW-1133">Transmembrane helix</keyword>
<evidence type="ECO:0000256" key="4">
    <source>
        <dbReference type="ARBA" id="ARBA00022989"/>
    </source>
</evidence>
<dbReference type="AlphaFoldDB" id="A0A3D4VB93"/>
<dbReference type="InterPro" id="IPR005495">
    <property type="entry name" value="LptG/LptF_permease"/>
</dbReference>
<keyword evidence="3 6" id="KW-0812">Transmembrane</keyword>
<dbReference type="Proteomes" id="UP000264071">
    <property type="component" value="Unassembled WGS sequence"/>
</dbReference>
<organism evidence="7 8">
    <name type="scientific">Gemmatimonas aurantiaca</name>
    <dbReference type="NCBI Taxonomy" id="173480"/>
    <lineage>
        <taxon>Bacteria</taxon>
        <taxon>Pseudomonadati</taxon>
        <taxon>Gemmatimonadota</taxon>
        <taxon>Gemmatimonadia</taxon>
        <taxon>Gemmatimonadales</taxon>
        <taxon>Gemmatimonadaceae</taxon>
        <taxon>Gemmatimonas</taxon>
    </lineage>
</organism>
<evidence type="ECO:0000313" key="8">
    <source>
        <dbReference type="Proteomes" id="UP000264071"/>
    </source>
</evidence>
<name>A0A3D4VB93_9BACT</name>
<dbReference type="Pfam" id="PF03739">
    <property type="entry name" value="LptF_LptG"/>
    <property type="match status" value="1"/>
</dbReference>
<evidence type="ECO:0000256" key="5">
    <source>
        <dbReference type="ARBA" id="ARBA00023136"/>
    </source>
</evidence>
<comment type="caution">
    <text evidence="7">The sequence shown here is derived from an EMBL/GenBank/DDBJ whole genome shotgun (WGS) entry which is preliminary data.</text>
</comment>
<dbReference type="GO" id="GO:0043190">
    <property type="term" value="C:ATP-binding cassette (ABC) transporter complex"/>
    <property type="evidence" value="ECO:0007669"/>
    <property type="project" value="TreeGrafter"/>
</dbReference>
<comment type="subcellular location">
    <subcellularLocation>
        <location evidence="1">Cell membrane</location>
        <topology evidence="1">Multi-pass membrane protein</topology>
    </subcellularLocation>
</comment>
<feature type="transmembrane region" description="Helical" evidence="6">
    <location>
        <begin position="28"/>
        <end position="49"/>
    </location>
</feature>
<evidence type="ECO:0000313" key="7">
    <source>
        <dbReference type="EMBL" id="HCT58376.1"/>
    </source>
</evidence>
<evidence type="ECO:0000256" key="2">
    <source>
        <dbReference type="ARBA" id="ARBA00022475"/>
    </source>
</evidence>
<feature type="transmembrane region" description="Helical" evidence="6">
    <location>
        <begin position="292"/>
        <end position="310"/>
    </location>
</feature>
<keyword evidence="2" id="KW-1003">Cell membrane</keyword>
<dbReference type="PANTHER" id="PTHR33529">
    <property type="entry name" value="SLR0882 PROTEIN-RELATED"/>
    <property type="match status" value="1"/>
</dbReference>
<evidence type="ECO:0000256" key="1">
    <source>
        <dbReference type="ARBA" id="ARBA00004651"/>
    </source>
</evidence>